<accession>E7FQE4</accession>
<reference evidence="1 2" key="1">
    <citation type="submission" date="2011-01" db="EMBL/GenBank/DDBJ databases">
        <authorList>
            <person name="Muzny D."/>
            <person name="Qin X."/>
            <person name="Buhay C."/>
            <person name="Dugan-Rocha S."/>
            <person name="Ding Y."/>
            <person name="Chen G."/>
            <person name="Hawes A."/>
            <person name="Holder M."/>
            <person name="Jhangiani S."/>
            <person name="Johnson A."/>
            <person name="Khan Z."/>
            <person name="Li Z."/>
            <person name="Liu W."/>
            <person name="Liu X."/>
            <person name="Perez L."/>
            <person name="Shen H."/>
            <person name="Wang Q."/>
            <person name="Watt J."/>
            <person name="Xi L."/>
            <person name="Xin Y."/>
            <person name="Zhou J."/>
            <person name="Deng J."/>
            <person name="Jiang H."/>
            <person name="Liu Y."/>
            <person name="Qu J."/>
            <person name="Song X.-Z."/>
            <person name="Zhang L."/>
            <person name="Villasana D."/>
            <person name="Johnson A."/>
            <person name="Liu J."/>
            <person name="Liyanage D."/>
            <person name="Lorensuhewa L."/>
            <person name="Robinson T."/>
            <person name="Song A."/>
            <person name="Song B.-B."/>
            <person name="Dinh H."/>
            <person name="Thornton R."/>
            <person name="Coyle M."/>
            <person name="Francisco L."/>
            <person name="Jackson L."/>
            <person name="Javaid M."/>
            <person name="Korchina V."/>
            <person name="Kovar C."/>
            <person name="Mata R."/>
            <person name="Mathew T."/>
            <person name="Ngo R."/>
            <person name="Nguyen L."/>
            <person name="Nguyen N."/>
            <person name="Okwuonu G."/>
            <person name="Ongeri F."/>
            <person name="Pham C."/>
            <person name="Simmons D."/>
            <person name="Wilczek-Boney K."/>
            <person name="Hale W."/>
            <person name="Jakkamsetti A."/>
            <person name="Pham P."/>
            <person name="Ruth R."/>
            <person name="San Lucas F."/>
            <person name="Warren J."/>
            <person name="Zhang J."/>
            <person name="Zhao Z."/>
            <person name="Zhou C."/>
            <person name="Zhu D."/>
            <person name="Lee S."/>
            <person name="Bess C."/>
            <person name="Blankenburg K."/>
            <person name="Forbes L."/>
            <person name="Fu Q."/>
            <person name="Gubbala S."/>
            <person name="Hirani K."/>
            <person name="Jayaseelan J.C."/>
            <person name="Lara F."/>
            <person name="Munidasa M."/>
            <person name="Palculict T."/>
            <person name="Patil S."/>
            <person name="Pu L.-L."/>
            <person name="Saada N."/>
            <person name="Tang L."/>
            <person name="Weissenberger G."/>
            <person name="Zhu Y."/>
            <person name="Hemphill L."/>
            <person name="Shang Y."/>
            <person name="Youmans B."/>
            <person name="Ayvaz T."/>
            <person name="Ross M."/>
            <person name="Santibanez J."/>
            <person name="Aqrawi P."/>
            <person name="Gross S."/>
            <person name="Joshi V."/>
            <person name="Fowler G."/>
            <person name="Nazareth L."/>
            <person name="Reid J."/>
            <person name="Worley K."/>
            <person name="Petrosino J."/>
            <person name="Highlander S."/>
            <person name="Gibbs R."/>
        </authorList>
    </citation>
    <scope>NUCLEOTIDE SEQUENCE [LARGE SCALE GENOMIC DNA]</scope>
    <source>
        <strain evidence="1 2">ATCC 25644</strain>
    </source>
</reference>
<protein>
    <submittedName>
        <fullName evidence="1">Uncharacterized protein</fullName>
    </submittedName>
</protein>
<gene>
    <name evidence="1" type="ORF">HMPREF0542_11121</name>
</gene>
<dbReference type="Proteomes" id="UP000004099">
    <property type="component" value="Unassembled WGS sequence"/>
</dbReference>
<comment type="caution">
    <text evidence="1">The sequence shown here is derived from an EMBL/GenBank/DDBJ whole genome shotgun (WGS) entry which is preliminary data.</text>
</comment>
<dbReference type="EMBL" id="ACGS02000037">
    <property type="protein sequence ID" value="EFZ34739.1"/>
    <property type="molecule type" value="Genomic_DNA"/>
</dbReference>
<proteinExistence type="predicted"/>
<sequence>MQWRNLIPKTNDAFISAFGRKIGGRARIENVTSYGFFLIAWFKMLVIKQSLNI</sequence>
<dbReference type="RefSeq" id="WP_003692238.1">
    <property type="nucleotide sequence ID" value="NZ_AFYE01000039.1"/>
</dbReference>
<organism evidence="1 2">
    <name type="scientific">Ligilactobacillus ruminis ATCC 25644</name>
    <dbReference type="NCBI Taxonomy" id="525362"/>
    <lineage>
        <taxon>Bacteria</taxon>
        <taxon>Bacillati</taxon>
        <taxon>Bacillota</taxon>
        <taxon>Bacilli</taxon>
        <taxon>Lactobacillales</taxon>
        <taxon>Lactobacillaceae</taxon>
        <taxon>Ligilactobacillus</taxon>
    </lineage>
</organism>
<evidence type="ECO:0000313" key="1">
    <source>
        <dbReference type="EMBL" id="EFZ34739.1"/>
    </source>
</evidence>
<dbReference type="AlphaFoldDB" id="E7FQE4"/>
<dbReference type="PATRIC" id="fig|525362.12.peg.1426"/>
<evidence type="ECO:0000313" key="2">
    <source>
        <dbReference type="Proteomes" id="UP000004099"/>
    </source>
</evidence>
<name>E7FQE4_9LACO</name>
<dbReference type="HOGENOM" id="CLU_3062904_0_0_9"/>